<reference evidence="1 2" key="1">
    <citation type="submission" date="2020-01" db="EMBL/GenBank/DDBJ databases">
        <authorList>
            <person name="Chen S."/>
        </authorList>
    </citation>
    <scope>NUCLEOTIDE SEQUENCE [LARGE SCALE GENOMIC DNA]</scope>
    <source>
        <strain evidence="1 2">GS-10</strain>
    </source>
</reference>
<gene>
    <name evidence="1" type="ORF">GR167_00200</name>
</gene>
<accession>A0A6L8LCM5</accession>
<dbReference type="EMBL" id="WWEN01000001">
    <property type="protein sequence ID" value="MYM53708.1"/>
    <property type="molecule type" value="Genomic_DNA"/>
</dbReference>
<evidence type="ECO:0000313" key="1">
    <source>
        <dbReference type="EMBL" id="MYM53708.1"/>
    </source>
</evidence>
<keyword evidence="2" id="KW-1185">Reference proteome</keyword>
<sequence length="107" mass="12163">MSDVPQSGEPETDLLEEFDTLLEQFEKAARDGDLNEFRRLDHVLRSKALALIGGMPDMEPSDDRYVDALRDAVARLGTAAGEIQQERQMLKARREADQKVRLAYSRK</sequence>
<proteinExistence type="predicted"/>
<name>A0A6L8LCM5_9RHOB</name>
<organism evidence="1 2">
    <name type="scientific">Thalassovita mangrovi</name>
    <dbReference type="NCBI Taxonomy" id="2692236"/>
    <lineage>
        <taxon>Bacteria</taxon>
        <taxon>Pseudomonadati</taxon>
        <taxon>Pseudomonadota</taxon>
        <taxon>Alphaproteobacteria</taxon>
        <taxon>Rhodobacterales</taxon>
        <taxon>Roseobacteraceae</taxon>
        <taxon>Thalassovita</taxon>
    </lineage>
</organism>
<dbReference type="AlphaFoldDB" id="A0A6L8LCM5"/>
<comment type="caution">
    <text evidence="1">The sequence shown here is derived from an EMBL/GenBank/DDBJ whole genome shotgun (WGS) entry which is preliminary data.</text>
</comment>
<dbReference type="RefSeq" id="WP_160971428.1">
    <property type="nucleotide sequence ID" value="NZ_WWEN01000001.1"/>
</dbReference>
<dbReference type="Proteomes" id="UP000479043">
    <property type="component" value="Unassembled WGS sequence"/>
</dbReference>
<evidence type="ECO:0008006" key="3">
    <source>
        <dbReference type="Google" id="ProtNLM"/>
    </source>
</evidence>
<protein>
    <recommendedName>
        <fullName evidence="3">HPt domain-containing protein</fullName>
    </recommendedName>
</protein>
<evidence type="ECO:0000313" key="2">
    <source>
        <dbReference type="Proteomes" id="UP000479043"/>
    </source>
</evidence>